<evidence type="ECO:0000313" key="5">
    <source>
        <dbReference type="EMBL" id="WAC11470.1"/>
    </source>
</evidence>
<evidence type="ECO:0000313" key="6">
    <source>
        <dbReference type="Proteomes" id="UP001164653"/>
    </source>
</evidence>
<evidence type="ECO:0000256" key="3">
    <source>
        <dbReference type="ARBA" id="ARBA00023163"/>
    </source>
</evidence>
<dbReference type="GO" id="GO:0043565">
    <property type="term" value="F:sequence-specific DNA binding"/>
    <property type="evidence" value="ECO:0007669"/>
    <property type="project" value="InterPro"/>
</dbReference>
<dbReference type="InterPro" id="IPR020449">
    <property type="entry name" value="Tscrpt_reg_AraC-type_HTH"/>
</dbReference>
<keyword evidence="6" id="KW-1185">Reference proteome</keyword>
<dbReference type="SMART" id="SM00342">
    <property type="entry name" value="HTH_ARAC"/>
    <property type="match status" value="1"/>
</dbReference>
<organism evidence="5 6">
    <name type="scientific">Dyadobacter pollutisoli</name>
    <dbReference type="NCBI Taxonomy" id="2910158"/>
    <lineage>
        <taxon>Bacteria</taxon>
        <taxon>Pseudomonadati</taxon>
        <taxon>Bacteroidota</taxon>
        <taxon>Cytophagia</taxon>
        <taxon>Cytophagales</taxon>
        <taxon>Spirosomataceae</taxon>
        <taxon>Dyadobacter</taxon>
    </lineage>
</organism>
<dbReference type="PRINTS" id="PR00032">
    <property type="entry name" value="HTHARAC"/>
</dbReference>
<dbReference type="InterPro" id="IPR009057">
    <property type="entry name" value="Homeodomain-like_sf"/>
</dbReference>
<dbReference type="SUPFAM" id="SSF46689">
    <property type="entry name" value="Homeodomain-like"/>
    <property type="match status" value="1"/>
</dbReference>
<name>A0A9E8N7S5_9BACT</name>
<dbReference type="AlphaFoldDB" id="A0A9E8N7S5"/>
<dbReference type="InterPro" id="IPR018060">
    <property type="entry name" value="HTH_AraC"/>
</dbReference>
<sequence>MYNTNGFSPPENPMLGVLTFEDIKSCTFVYSEFTLGFYKIALKKVKSGTLMYGKTKYDSDTGSMFFMKPNQIIQMNDIELEENGFIIFIDEDYLVNHPLHATIKKYGYFDYEANEALHLAPTEEETIWDLFYKLREEYYNNQDNLSKEIMIGHIESILKYSARFYNRQFLNRTVLSGTIISKFTRILKEYFESGNLQKHGLPTVKYMASKLSLSGGYLSDLLKKETGRTALDHIHLAIIIEAKNILMSTDSTVAETAFRLGFENPPYFSRLFKKSVGITPTEYRSRFLN</sequence>
<dbReference type="RefSeq" id="WP_244821401.1">
    <property type="nucleotide sequence ID" value="NZ_CP112998.1"/>
</dbReference>
<dbReference type="PANTHER" id="PTHR43280:SF32">
    <property type="entry name" value="TRANSCRIPTIONAL REGULATORY PROTEIN"/>
    <property type="match status" value="1"/>
</dbReference>
<dbReference type="PROSITE" id="PS01124">
    <property type="entry name" value="HTH_ARAC_FAMILY_2"/>
    <property type="match status" value="1"/>
</dbReference>
<dbReference type="GO" id="GO:0003700">
    <property type="term" value="F:DNA-binding transcription factor activity"/>
    <property type="evidence" value="ECO:0007669"/>
    <property type="project" value="InterPro"/>
</dbReference>
<reference evidence="5" key="1">
    <citation type="submission" date="2022-11" db="EMBL/GenBank/DDBJ databases">
        <title>Dyadobacter pollutisoli sp. nov., isolated from plastic dumped soil.</title>
        <authorList>
            <person name="Kim J.M."/>
            <person name="Kim K.R."/>
            <person name="Lee J.K."/>
            <person name="Hao L."/>
            <person name="Jeon C.O."/>
        </authorList>
    </citation>
    <scope>NUCLEOTIDE SEQUENCE</scope>
    <source>
        <strain evidence="5">U1</strain>
    </source>
</reference>
<evidence type="ECO:0000256" key="1">
    <source>
        <dbReference type="ARBA" id="ARBA00023015"/>
    </source>
</evidence>
<feature type="domain" description="HTH araC/xylS-type" evidence="4">
    <location>
        <begin position="181"/>
        <end position="286"/>
    </location>
</feature>
<gene>
    <name evidence="5" type="ORF">ON006_27535</name>
</gene>
<dbReference type="Gene3D" id="1.10.10.60">
    <property type="entry name" value="Homeodomain-like"/>
    <property type="match status" value="2"/>
</dbReference>
<keyword evidence="3" id="KW-0804">Transcription</keyword>
<accession>A0A9E8N7S5</accession>
<protein>
    <submittedName>
        <fullName evidence="5">Helix-turn-helix domain-containing protein</fullName>
    </submittedName>
</protein>
<dbReference type="PANTHER" id="PTHR43280">
    <property type="entry name" value="ARAC-FAMILY TRANSCRIPTIONAL REGULATOR"/>
    <property type="match status" value="1"/>
</dbReference>
<dbReference type="KEGG" id="dpf:ON006_27535"/>
<dbReference type="Proteomes" id="UP001164653">
    <property type="component" value="Chromosome"/>
</dbReference>
<evidence type="ECO:0000256" key="2">
    <source>
        <dbReference type="ARBA" id="ARBA00023125"/>
    </source>
</evidence>
<dbReference type="Pfam" id="PF12833">
    <property type="entry name" value="HTH_18"/>
    <property type="match status" value="1"/>
</dbReference>
<evidence type="ECO:0000259" key="4">
    <source>
        <dbReference type="PROSITE" id="PS01124"/>
    </source>
</evidence>
<proteinExistence type="predicted"/>
<dbReference type="EMBL" id="CP112998">
    <property type="protein sequence ID" value="WAC11470.1"/>
    <property type="molecule type" value="Genomic_DNA"/>
</dbReference>
<keyword evidence="1" id="KW-0805">Transcription regulation</keyword>
<keyword evidence="2" id="KW-0238">DNA-binding</keyword>